<keyword evidence="1" id="KW-0472">Membrane</keyword>
<comment type="caution">
    <text evidence="2">The sequence shown here is derived from an EMBL/GenBank/DDBJ whole genome shotgun (WGS) entry which is preliminary data.</text>
</comment>
<name>A0A7C8RMX1_ORBOL</name>
<protein>
    <submittedName>
        <fullName evidence="2">Uncharacterized protein</fullName>
    </submittedName>
</protein>
<sequence>MSIGCLTITGTILTVVSIIGLMVEQNIAGRIMMIRFCSPSTTNGNTLTVLLLDELRINRRNKESIHSNSSSVLSLPVVFVSRKHCYATSCVASLPQAIYVPFQFPAGHRIAV</sequence>
<keyword evidence="1" id="KW-0812">Transmembrane</keyword>
<dbReference type="AlphaFoldDB" id="A0A7C8RMX1"/>
<accession>A0A7C8RMX1</accession>
<dbReference type="Proteomes" id="UP000474640">
    <property type="component" value="Unassembled WGS sequence"/>
</dbReference>
<proteinExistence type="predicted"/>
<gene>
    <name evidence="2" type="ORF">TWF970_008802</name>
</gene>
<evidence type="ECO:0000313" key="3">
    <source>
        <dbReference type="Proteomes" id="UP000474640"/>
    </source>
</evidence>
<feature type="transmembrane region" description="Helical" evidence="1">
    <location>
        <begin position="6"/>
        <end position="23"/>
    </location>
</feature>
<reference evidence="2 3" key="1">
    <citation type="submission" date="2020-01" db="EMBL/GenBank/DDBJ databases">
        <authorList>
            <person name="Palmer J.M."/>
        </authorList>
    </citation>
    <scope>NUCLEOTIDE SEQUENCE [LARGE SCALE GENOMIC DNA]</scope>
    <source>
        <strain evidence="2 3">TWF970</strain>
    </source>
</reference>
<evidence type="ECO:0000313" key="2">
    <source>
        <dbReference type="EMBL" id="KAF3286971.1"/>
    </source>
</evidence>
<dbReference type="EMBL" id="JAABOJ010000005">
    <property type="protein sequence ID" value="KAF3286971.1"/>
    <property type="molecule type" value="Genomic_DNA"/>
</dbReference>
<evidence type="ECO:0000256" key="1">
    <source>
        <dbReference type="SAM" id="Phobius"/>
    </source>
</evidence>
<keyword evidence="1" id="KW-1133">Transmembrane helix</keyword>
<organism evidence="2 3">
    <name type="scientific">Orbilia oligospora</name>
    <name type="common">Nematode-trapping fungus</name>
    <name type="synonym">Arthrobotrys oligospora</name>
    <dbReference type="NCBI Taxonomy" id="2813651"/>
    <lineage>
        <taxon>Eukaryota</taxon>
        <taxon>Fungi</taxon>
        <taxon>Dikarya</taxon>
        <taxon>Ascomycota</taxon>
        <taxon>Pezizomycotina</taxon>
        <taxon>Orbiliomycetes</taxon>
        <taxon>Orbiliales</taxon>
        <taxon>Orbiliaceae</taxon>
        <taxon>Orbilia</taxon>
    </lineage>
</organism>